<dbReference type="AlphaFoldDB" id="A0A6V7U6M4"/>
<comment type="caution">
    <text evidence="2">The sequence shown here is derived from an EMBL/GenBank/DDBJ whole genome shotgun (WGS) entry which is preliminary data.</text>
</comment>
<protein>
    <submittedName>
        <fullName evidence="2">Uncharacterized protein</fullName>
    </submittedName>
</protein>
<dbReference type="EMBL" id="CAJEWN010000038">
    <property type="protein sequence ID" value="CAD2147118.1"/>
    <property type="molecule type" value="Genomic_DNA"/>
</dbReference>
<proteinExistence type="predicted"/>
<feature type="transmembrane region" description="Helical" evidence="1">
    <location>
        <begin position="20"/>
        <end position="38"/>
    </location>
</feature>
<evidence type="ECO:0000313" key="3">
    <source>
        <dbReference type="Proteomes" id="UP000580250"/>
    </source>
</evidence>
<dbReference type="OrthoDB" id="10382512at2759"/>
<keyword evidence="1" id="KW-1133">Transmembrane helix</keyword>
<keyword evidence="1" id="KW-0812">Transmembrane</keyword>
<dbReference type="Proteomes" id="UP000580250">
    <property type="component" value="Unassembled WGS sequence"/>
</dbReference>
<sequence>MFINIYLSNFCSIFYSSKKMHLLNLFLFIIGIFLIQNFENSLAKTTGKTLSAPKGVVSEEQAKQQICQGNLLFSLCISQAYSECAWCNDGNFKGKYRCDTKSSHKGKCKDLL</sequence>
<reference evidence="2 3" key="1">
    <citation type="submission" date="2020-08" db="EMBL/GenBank/DDBJ databases">
        <authorList>
            <person name="Koutsovoulos G."/>
            <person name="Danchin GJ E."/>
        </authorList>
    </citation>
    <scope>NUCLEOTIDE SEQUENCE [LARGE SCALE GENOMIC DNA]</scope>
</reference>
<evidence type="ECO:0000313" key="2">
    <source>
        <dbReference type="EMBL" id="CAD2147118.1"/>
    </source>
</evidence>
<evidence type="ECO:0000256" key="1">
    <source>
        <dbReference type="SAM" id="Phobius"/>
    </source>
</evidence>
<name>A0A6V7U6M4_MELEN</name>
<keyword evidence="1" id="KW-0472">Membrane</keyword>
<gene>
    <name evidence="2" type="ORF">MENT_LOCUS8858</name>
</gene>
<organism evidence="2 3">
    <name type="scientific">Meloidogyne enterolobii</name>
    <name type="common">Root-knot nematode worm</name>
    <name type="synonym">Meloidogyne mayaguensis</name>
    <dbReference type="NCBI Taxonomy" id="390850"/>
    <lineage>
        <taxon>Eukaryota</taxon>
        <taxon>Metazoa</taxon>
        <taxon>Ecdysozoa</taxon>
        <taxon>Nematoda</taxon>
        <taxon>Chromadorea</taxon>
        <taxon>Rhabditida</taxon>
        <taxon>Tylenchina</taxon>
        <taxon>Tylenchomorpha</taxon>
        <taxon>Tylenchoidea</taxon>
        <taxon>Meloidogynidae</taxon>
        <taxon>Meloidogyninae</taxon>
        <taxon>Meloidogyne</taxon>
    </lineage>
</organism>
<accession>A0A6V7U6M4</accession>